<proteinExistence type="predicted"/>
<dbReference type="InterPro" id="IPR028347">
    <property type="entry name" value="START_dom_prot"/>
</dbReference>
<gene>
    <name evidence="3" type="ORF">MUY27_18150</name>
</gene>
<dbReference type="InterPro" id="IPR023393">
    <property type="entry name" value="START-like_dom_sf"/>
</dbReference>
<feature type="domain" description="START" evidence="2">
    <location>
        <begin position="24"/>
        <end position="203"/>
    </location>
</feature>
<keyword evidence="1" id="KW-0732">Signal</keyword>
<dbReference type="Gene3D" id="3.30.530.20">
    <property type="match status" value="1"/>
</dbReference>
<accession>A0A9X1X631</accession>
<dbReference type="PANTHER" id="PTHR19308">
    <property type="entry name" value="PHOSPHATIDYLCHOLINE TRANSFER PROTEIN"/>
    <property type="match status" value="1"/>
</dbReference>
<dbReference type="GO" id="GO:0005737">
    <property type="term" value="C:cytoplasm"/>
    <property type="evidence" value="ECO:0007669"/>
    <property type="project" value="UniProtKB-ARBA"/>
</dbReference>
<dbReference type="AlphaFoldDB" id="A0A9X1X631"/>
<name>A0A9X1X631_9SPHI</name>
<comment type="caution">
    <text evidence="3">The sequence shown here is derived from an EMBL/GenBank/DDBJ whole genome shotgun (WGS) entry which is preliminary data.</text>
</comment>
<feature type="signal peptide" evidence="1">
    <location>
        <begin position="1"/>
        <end position="20"/>
    </location>
</feature>
<evidence type="ECO:0000256" key="1">
    <source>
        <dbReference type="SAM" id="SignalP"/>
    </source>
</evidence>
<dbReference type="PROSITE" id="PS50848">
    <property type="entry name" value="START"/>
    <property type="match status" value="1"/>
</dbReference>
<dbReference type="EMBL" id="JALJEJ010000011">
    <property type="protein sequence ID" value="MCJ8211646.1"/>
    <property type="molecule type" value="Genomic_DNA"/>
</dbReference>
<evidence type="ECO:0000259" key="2">
    <source>
        <dbReference type="PROSITE" id="PS50848"/>
    </source>
</evidence>
<sequence length="213" mass="23916">MLRRLFFTLGFALCVSQLFAQTTWTLNTEKEGIKVYTSPVPDSKVKALRVECEYKTTLSQLVAVLLDVKGCTEWVYHTKSATLIKQVSPSELYYYSEINLPWPTENRDFVAHLIVQQNPDTKVVTMDGPAVPGFVAVKKGIVRIDHSKGRWVLTPSDGKVKVEYTLHVDPAGAIPAWLVNLLAAEGPIQSFKALRTQLQKPQYQNAGYSFIKN</sequence>
<evidence type="ECO:0000313" key="3">
    <source>
        <dbReference type="EMBL" id="MCJ8211646.1"/>
    </source>
</evidence>
<keyword evidence="4" id="KW-1185">Reference proteome</keyword>
<dbReference type="PIRSF" id="PIRSF039033">
    <property type="entry name" value="START_dom"/>
    <property type="match status" value="1"/>
</dbReference>
<dbReference type="Pfam" id="PF01852">
    <property type="entry name" value="START"/>
    <property type="match status" value="1"/>
</dbReference>
<dbReference type="InterPro" id="IPR002913">
    <property type="entry name" value="START_lipid-bd_dom"/>
</dbReference>
<dbReference type="GO" id="GO:0008289">
    <property type="term" value="F:lipid binding"/>
    <property type="evidence" value="ECO:0007669"/>
    <property type="project" value="InterPro"/>
</dbReference>
<evidence type="ECO:0000313" key="4">
    <source>
        <dbReference type="Proteomes" id="UP001139450"/>
    </source>
</evidence>
<dbReference type="SUPFAM" id="SSF55961">
    <property type="entry name" value="Bet v1-like"/>
    <property type="match status" value="1"/>
</dbReference>
<protein>
    <submittedName>
        <fullName evidence="3">START domain-containing protein</fullName>
    </submittedName>
</protein>
<dbReference type="SMART" id="SM00234">
    <property type="entry name" value="START"/>
    <property type="match status" value="1"/>
</dbReference>
<reference evidence="3" key="1">
    <citation type="submission" date="2022-04" db="EMBL/GenBank/DDBJ databases">
        <title>Mucilaginibacter sp. RS28 isolated from freshwater.</title>
        <authorList>
            <person name="Ko S.-R."/>
        </authorList>
    </citation>
    <scope>NUCLEOTIDE SEQUENCE</scope>
    <source>
        <strain evidence="3">RS28</strain>
    </source>
</reference>
<dbReference type="RefSeq" id="WP_245132439.1">
    <property type="nucleotide sequence ID" value="NZ_JALJEJ010000011.1"/>
</dbReference>
<dbReference type="PANTHER" id="PTHR19308:SF14">
    <property type="entry name" value="START DOMAIN-CONTAINING PROTEIN"/>
    <property type="match status" value="1"/>
</dbReference>
<feature type="chain" id="PRO_5040939192" evidence="1">
    <location>
        <begin position="21"/>
        <end position="213"/>
    </location>
</feature>
<organism evidence="3 4">
    <name type="scientific">Mucilaginibacter straminoryzae</name>
    <dbReference type="NCBI Taxonomy" id="2932774"/>
    <lineage>
        <taxon>Bacteria</taxon>
        <taxon>Pseudomonadati</taxon>
        <taxon>Bacteroidota</taxon>
        <taxon>Sphingobacteriia</taxon>
        <taxon>Sphingobacteriales</taxon>
        <taxon>Sphingobacteriaceae</taxon>
        <taxon>Mucilaginibacter</taxon>
    </lineage>
</organism>
<dbReference type="Proteomes" id="UP001139450">
    <property type="component" value="Unassembled WGS sequence"/>
</dbReference>
<dbReference type="InterPro" id="IPR051213">
    <property type="entry name" value="START_lipid_transfer"/>
</dbReference>
<dbReference type="CDD" id="cd08876">
    <property type="entry name" value="START_1"/>
    <property type="match status" value="1"/>
</dbReference>